<reference evidence="8 9" key="1">
    <citation type="submission" date="2022-06" db="EMBL/GenBank/DDBJ databases">
        <title>Halomicroarcula sp. a new haloarchaeum isolate from saline soil.</title>
        <authorList>
            <person name="Strakova D."/>
            <person name="Galisteo C."/>
            <person name="Sanchez-Porro C."/>
            <person name="Ventosa A."/>
        </authorList>
    </citation>
    <scope>NUCLEOTIDE SEQUENCE [LARGE SCALE GENOMIC DNA]</scope>
    <source>
        <strain evidence="8 9">S3CR25-11</strain>
    </source>
</reference>
<dbReference type="EMBL" id="JAMQOS010000003">
    <property type="protein sequence ID" value="MDS0282707.1"/>
    <property type="molecule type" value="Genomic_DNA"/>
</dbReference>
<evidence type="ECO:0000256" key="5">
    <source>
        <dbReference type="ARBA" id="ARBA00023136"/>
    </source>
</evidence>
<evidence type="ECO:0000256" key="4">
    <source>
        <dbReference type="ARBA" id="ARBA00022989"/>
    </source>
</evidence>
<evidence type="ECO:0000259" key="7">
    <source>
        <dbReference type="Pfam" id="PF09335"/>
    </source>
</evidence>
<dbReference type="RefSeq" id="WP_310900534.1">
    <property type="nucleotide sequence ID" value="NZ_JAMQOS010000003.1"/>
</dbReference>
<feature type="domain" description="VTT" evidence="7">
    <location>
        <begin position="12"/>
        <end position="138"/>
    </location>
</feature>
<comment type="caution">
    <text evidence="8">The sequence shown here is derived from an EMBL/GenBank/DDBJ whole genome shotgun (WGS) entry which is preliminary data.</text>
</comment>
<dbReference type="InterPro" id="IPR051311">
    <property type="entry name" value="DedA_domain"/>
</dbReference>
<feature type="transmembrane region" description="Helical" evidence="6">
    <location>
        <begin position="171"/>
        <end position="187"/>
    </location>
</feature>
<protein>
    <submittedName>
        <fullName evidence="8">DedA family protein</fullName>
    </submittedName>
</protein>
<keyword evidence="2" id="KW-1003">Cell membrane</keyword>
<dbReference type="InterPro" id="IPR032816">
    <property type="entry name" value="VTT_dom"/>
</dbReference>
<feature type="transmembrane region" description="Helical" evidence="6">
    <location>
        <begin position="92"/>
        <end position="112"/>
    </location>
</feature>
<evidence type="ECO:0000256" key="1">
    <source>
        <dbReference type="ARBA" id="ARBA00004651"/>
    </source>
</evidence>
<sequence length="293" mass="31706">MVLETSLLLHFVPSEVVLPVAAALLVVGPLSFAAFVLVATAGATVGSLVAYVLFGRNGARVLDRYGRYVHVSQADLDRWQGWYRRWGESSVFWGRLLPFVRALVSVPAGAAAMPPRTFVVYSAAGSLLFNASLTYLVYAGPRSGEPVRVALATVTNVLLLNLAYIRTHPSVVLVEVAVALSVALLLWHRRAWIRAHPGAAKRLSLAALRLCGGIAGLLLISAALSVPAQAFASLTWVWNNPRYLLAYGLSQADILLLLGVLTLLATGVLAEIWARVSLLEQYRRLRGSRLFRG</sequence>
<dbReference type="Proteomes" id="UP001268864">
    <property type="component" value="Unassembled WGS sequence"/>
</dbReference>
<feature type="transmembrane region" description="Helical" evidence="6">
    <location>
        <begin position="118"/>
        <end position="138"/>
    </location>
</feature>
<feature type="transmembrane region" description="Helical" evidence="6">
    <location>
        <begin position="254"/>
        <end position="274"/>
    </location>
</feature>
<accession>A0ABU2FQZ5</accession>
<feature type="transmembrane region" description="Helical" evidence="6">
    <location>
        <begin position="32"/>
        <end position="54"/>
    </location>
</feature>
<proteinExistence type="predicted"/>
<dbReference type="PANTHER" id="PTHR42709:SF6">
    <property type="entry name" value="UNDECAPRENYL PHOSPHATE TRANSPORTER A"/>
    <property type="match status" value="1"/>
</dbReference>
<feature type="transmembrane region" description="Helical" evidence="6">
    <location>
        <begin position="7"/>
        <end position="26"/>
    </location>
</feature>
<comment type="subcellular location">
    <subcellularLocation>
        <location evidence="1">Cell membrane</location>
        <topology evidence="1">Multi-pass membrane protein</topology>
    </subcellularLocation>
</comment>
<feature type="transmembrane region" description="Helical" evidence="6">
    <location>
        <begin position="147"/>
        <end position="165"/>
    </location>
</feature>
<keyword evidence="3 6" id="KW-0812">Transmembrane</keyword>
<dbReference type="PANTHER" id="PTHR42709">
    <property type="entry name" value="ALKALINE PHOSPHATASE LIKE PROTEIN"/>
    <property type="match status" value="1"/>
</dbReference>
<evidence type="ECO:0000256" key="6">
    <source>
        <dbReference type="SAM" id="Phobius"/>
    </source>
</evidence>
<keyword evidence="5 6" id="KW-0472">Membrane</keyword>
<organism evidence="8 9">
    <name type="scientific">Haloarcula onubensis</name>
    <dbReference type="NCBI Taxonomy" id="2950539"/>
    <lineage>
        <taxon>Archaea</taxon>
        <taxon>Methanobacteriati</taxon>
        <taxon>Methanobacteriota</taxon>
        <taxon>Stenosarchaea group</taxon>
        <taxon>Halobacteria</taxon>
        <taxon>Halobacteriales</taxon>
        <taxon>Haloarculaceae</taxon>
        <taxon>Haloarcula</taxon>
    </lineage>
</organism>
<feature type="transmembrane region" description="Helical" evidence="6">
    <location>
        <begin position="207"/>
        <end position="234"/>
    </location>
</feature>
<evidence type="ECO:0000313" key="8">
    <source>
        <dbReference type="EMBL" id="MDS0282707.1"/>
    </source>
</evidence>
<gene>
    <name evidence="8" type="ORF">NDI86_11280</name>
</gene>
<keyword evidence="9" id="KW-1185">Reference proteome</keyword>
<name>A0ABU2FQZ5_9EURY</name>
<evidence type="ECO:0000313" key="9">
    <source>
        <dbReference type="Proteomes" id="UP001268864"/>
    </source>
</evidence>
<dbReference type="Pfam" id="PF09335">
    <property type="entry name" value="VTT_dom"/>
    <property type="match status" value="1"/>
</dbReference>
<evidence type="ECO:0000256" key="3">
    <source>
        <dbReference type="ARBA" id="ARBA00022692"/>
    </source>
</evidence>
<evidence type="ECO:0000256" key="2">
    <source>
        <dbReference type="ARBA" id="ARBA00022475"/>
    </source>
</evidence>
<keyword evidence="4 6" id="KW-1133">Transmembrane helix</keyword>